<dbReference type="PIRSF" id="PIRSF016184">
    <property type="entry name" value="PhzC_PhzF"/>
    <property type="match status" value="1"/>
</dbReference>
<sequence length="281" mass="29663">MISYVIADVFADEALRGNPVAVFLDADDIPGERMQRIAREMNLSETTFVLRAERGGDARIRIFTPVTELPFAGHPTLGTAIVLGAGSGSDEMVLETGKGPVPVRFERGHGGVIREATMRQPIPTWEPYPHAEQLLAALGVGKSTTPVIAYRNGPRHVYVGMPDVDALSALRPDLGALGELEDIGANCFAGDGASWRLRMFAPAYGVAEDPATGSAAGPLALHLARCGLVPYGTRVEIGQGVEIGRASTMYARVVGSDSAVERIEVAGSAVVVARGEFLAAR</sequence>
<dbReference type="EMBL" id="JAFFZE010000022">
    <property type="protein sequence ID" value="MCT2586933.1"/>
    <property type="molecule type" value="Genomic_DNA"/>
</dbReference>
<dbReference type="RefSeq" id="WP_260194806.1">
    <property type="nucleotide sequence ID" value="NZ_JAFFZE010000022.1"/>
</dbReference>
<dbReference type="Proteomes" id="UP001156441">
    <property type="component" value="Unassembled WGS sequence"/>
</dbReference>
<dbReference type="PANTHER" id="PTHR13774:SF32">
    <property type="entry name" value="ANTISENSE-ENHANCING SEQUENCE 1"/>
    <property type="match status" value="1"/>
</dbReference>
<proteinExistence type="predicted"/>
<dbReference type="Gene3D" id="3.10.310.10">
    <property type="entry name" value="Diaminopimelate Epimerase, Chain A, domain 1"/>
    <property type="match status" value="2"/>
</dbReference>
<dbReference type="PANTHER" id="PTHR13774">
    <property type="entry name" value="PHENAZINE BIOSYNTHESIS PROTEIN"/>
    <property type="match status" value="1"/>
</dbReference>
<dbReference type="InterPro" id="IPR003719">
    <property type="entry name" value="Phenazine_PhzF-like"/>
</dbReference>
<dbReference type="NCBIfam" id="TIGR00654">
    <property type="entry name" value="PhzF_family"/>
    <property type="match status" value="1"/>
</dbReference>
<keyword evidence="2" id="KW-1185">Reference proteome</keyword>
<accession>A0ABT2JGE7</accession>
<name>A0ABT2JGE7_9PSEU</name>
<organism evidence="1 2">
    <name type="scientific">Actinophytocola gossypii</name>
    <dbReference type="NCBI Taxonomy" id="2812003"/>
    <lineage>
        <taxon>Bacteria</taxon>
        <taxon>Bacillati</taxon>
        <taxon>Actinomycetota</taxon>
        <taxon>Actinomycetes</taxon>
        <taxon>Pseudonocardiales</taxon>
        <taxon>Pseudonocardiaceae</taxon>
    </lineage>
</organism>
<evidence type="ECO:0000313" key="1">
    <source>
        <dbReference type="EMBL" id="MCT2586933.1"/>
    </source>
</evidence>
<evidence type="ECO:0000313" key="2">
    <source>
        <dbReference type="Proteomes" id="UP001156441"/>
    </source>
</evidence>
<protein>
    <submittedName>
        <fullName evidence="1">PhzF family phenazine biosynthesis protein</fullName>
    </submittedName>
</protein>
<dbReference type="Pfam" id="PF02567">
    <property type="entry name" value="PhzC-PhzF"/>
    <property type="match status" value="1"/>
</dbReference>
<reference evidence="1 2" key="1">
    <citation type="submission" date="2021-02" db="EMBL/GenBank/DDBJ databases">
        <title>Actinophytocola xerophila sp. nov., isolated from soil of cotton cropping field.</title>
        <authorList>
            <person name="Huang R."/>
            <person name="Chen X."/>
            <person name="Ge X."/>
            <person name="Liu W."/>
        </authorList>
    </citation>
    <scope>NUCLEOTIDE SEQUENCE [LARGE SCALE GENOMIC DNA]</scope>
    <source>
        <strain evidence="1 2">S1-96</strain>
    </source>
</reference>
<dbReference type="SUPFAM" id="SSF54506">
    <property type="entry name" value="Diaminopimelate epimerase-like"/>
    <property type="match status" value="1"/>
</dbReference>
<comment type="caution">
    <text evidence="1">The sequence shown here is derived from an EMBL/GenBank/DDBJ whole genome shotgun (WGS) entry which is preliminary data.</text>
</comment>
<gene>
    <name evidence="1" type="ORF">JT362_27805</name>
</gene>